<dbReference type="SUPFAM" id="SSF53335">
    <property type="entry name" value="S-adenosyl-L-methionine-dependent methyltransferases"/>
    <property type="match status" value="1"/>
</dbReference>
<dbReference type="AlphaFoldDB" id="A0A857CDC0"/>
<reference evidence="3 4" key="1">
    <citation type="submission" date="2019-12" db="EMBL/GenBank/DDBJ databases">
        <title>The genome of Stappia indica PHM037.</title>
        <authorList>
            <person name="Kacar D."/>
            <person name="Galan B."/>
            <person name="Canedo L."/>
            <person name="Rodriguez P."/>
            <person name="de la Calle F."/>
            <person name="Garcia J.L."/>
        </authorList>
    </citation>
    <scope>NUCLEOTIDE SEQUENCE [LARGE SCALE GENOMIC DNA]</scope>
    <source>
        <strain evidence="3 4">PHM037</strain>
    </source>
</reference>
<dbReference type="CDD" id="cd02440">
    <property type="entry name" value="AdoMet_MTases"/>
    <property type="match status" value="1"/>
</dbReference>
<dbReference type="KEGG" id="siw:GH266_22435"/>
<dbReference type="Pfam" id="PF13847">
    <property type="entry name" value="Methyltransf_31"/>
    <property type="match status" value="1"/>
</dbReference>
<name>A0A857CDC0_9HYPH</name>
<sequence>MNKDDVIRAHGPWTAHNIEYSPGEFTIAPGGNADWIRERATFYAACAEYSLGRPFASLRTLDLGCLEGGMSFHFAKFGAKALGLEVRESNVAKCNFTASAAKLDNLSFIQGDMLDIPSDIGKFDVILAAGILYHVDAPDLLGFLTRLREICSGVVIFDTHVAMDCLEVFEAGSSGKIYGRSIVEHEGGSSDGAKDKRSWASHRNDYAFWPTERSLMNLLNEAGFVFAYKPMLPFLEWPWKDRGIWIADTRKSQLLSQCKHRKYRDPDARPQDHPFFGRPEQIRARNPSTKRLYD</sequence>
<proteinExistence type="predicted"/>
<dbReference type="GO" id="GO:0032259">
    <property type="term" value="P:methylation"/>
    <property type="evidence" value="ECO:0007669"/>
    <property type="project" value="UniProtKB-KW"/>
</dbReference>
<evidence type="ECO:0000313" key="3">
    <source>
        <dbReference type="EMBL" id="QGZ37010.1"/>
    </source>
</evidence>
<dbReference type="GO" id="GO:0008168">
    <property type="term" value="F:methyltransferase activity"/>
    <property type="evidence" value="ECO:0007669"/>
    <property type="project" value="UniProtKB-KW"/>
</dbReference>
<feature type="region of interest" description="Disordered" evidence="1">
    <location>
        <begin position="261"/>
        <end position="294"/>
    </location>
</feature>
<evidence type="ECO:0000259" key="2">
    <source>
        <dbReference type="Pfam" id="PF13847"/>
    </source>
</evidence>
<dbReference type="InterPro" id="IPR025714">
    <property type="entry name" value="Methyltranfer_dom"/>
</dbReference>
<evidence type="ECO:0000313" key="4">
    <source>
        <dbReference type="Proteomes" id="UP000435648"/>
    </source>
</evidence>
<dbReference type="Gene3D" id="3.40.50.150">
    <property type="entry name" value="Vaccinia Virus protein VP39"/>
    <property type="match status" value="1"/>
</dbReference>
<dbReference type="RefSeq" id="WP_158195828.1">
    <property type="nucleotide sequence ID" value="NZ_CP046908.1"/>
</dbReference>
<dbReference type="Proteomes" id="UP000435648">
    <property type="component" value="Chromosome"/>
</dbReference>
<protein>
    <submittedName>
        <fullName evidence="3">Methyltransferase domain-containing protein</fullName>
    </submittedName>
</protein>
<keyword evidence="3" id="KW-0489">Methyltransferase</keyword>
<evidence type="ECO:0000256" key="1">
    <source>
        <dbReference type="SAM" id="MobiDB-lite"/>
    </source>
</evidence>
<dbReference type="InterPro" id="IPR029063">
    <property type="entry name" value="SAM-dependent_MTases_sf"/>
</dbReference>
<organism evidence="3 4">
    <name type="scientific">Stappia indica</name>
    <dbReference type="NCBI Taxonomy" id="538381"/>
    <lineage>
        <taxon>Bacteria</taxon>
        <taxon>Pseudomonadati</taxon>
        <taxon>Pseudomonadota</taxon>
        <taxon>Alphaproteobacteria</taxon>
        <taxon>Hyphomicrobiales</taxon>
        <taxon>Stappiaceae</taxon>
        <taxon>Stappia</taxon>
    </lineage>
</organism>
<dbReference type="OrthoDB" id="5195124at2"/>
<feature type="domain" description="Methyltransferase" evidence="2">
    <location>
        <begin position="57"/>
        <end position="140"/>
    </location>
</feature>
<dbReference type="EMBL" id="CP046908">
    <property type="protein sequence ID" value="QGZ37010.1"/>
    <property type="molecule type" value="Genomic_DNA"/>
</dbReference>
<gene>
    <name evidence="3" type="ORF">GH266_22435</name>
</gene>
<accession>A0A857CDC0</accession>
<keyword evidence="3" id="KW-0808">Transferase</keyword>